<keyword evidence="1" id="KW-0812">Transmembrane</keyword>
<dbReference type="SUPFAM" id="SSF103473">
    <property type="entry name" value="MFS general substrate transporter"/>
    <property type="match status" value="1"/>
</dbReference>
<dbReference type="PANTHER" id="PTHR23523:SF2">
    <property type="entry name" value="2-NITROIMIDAZOLE TRANSPORTER"/>
    <property type="match status" value="1"/>
</dbReference>
<sequence length="144" mass="15579">MLSVMQFVRLPATFMAPIWADKLKNQISLVFGTAVFYLSGLTGLWFCGSIFMMWIYIILIGIAQSASISLALAFIGLRSETAAEAANLSGMSQSAGYLIAAVGPFFVGYLYDYAHIWNIPIMIMMAVGGLMLLAGIGAGEDRYV</sequence>
<keyword evidence="3" id="KW-1185">Reference proteome</keyword>
<evidence type="ECO:0000256" key="1">
    <source>
        <dbReference type="SAM" id="Phobius"/>
    </source>
</evidence>
<feature type="transmembrane region" description="Helical" evidence="1">
    <location>
        <begin position="95"/>
        <end position="111"/>
    </location>
</feature>
<dbReference type="AlphaFoldDB" id="A0A5J4JGU9"/>
<dbReference type="EMBL" id="BKZQ01000031">
    <property type="protein sequence ID" value="GER70941.1"/>
    <property type="molecule type" value="Genomic_DNA"/>
</dbReference>
<organism evidence="2 3">
    <name type="scientific">Weizmannia acidilactici</name>
    <dbReference type="NCBI Taxonomy" id="2607726"/>
    <lineage>
        <taxon>Bacteria</taxon>
        <taxon>Bacillati</taxon>
        <taxon>Bacillota</taxon>
        <taxon>Bacilli</taxon>
        <taxon>Bacillales</taxon>
        <taxon>Bacillaceae</taxon>
        <taxon>Heyndrickxia</taxon>
    </lineage>
</organism>
<evidence type="ECO:0000313" key="2">
    <source>
        <dbReference type="EMBL" id="GER70941.1"/>
    </source>
</evidence>
<feature type="transmembrane region" description="Helical" evidence="1">
    <location>
        <begin position="27"/>
        <end position="46"/>
    </location>
</feature>
<keyword evidence="1" id="KW-0472">Membrane</keyword>
<name>A0A5J4JGU9_9BACI</name>
<accession>A0A5J4JGU9</accession>
<dbReference type="Gene3D" id="1.20.1250.20">
    <property type="entry name" value="MFS general substrate transporter like domains"/>
    <property type="match status" value="1"/>
</dbReference>
<dbReference type="InterPro" id="IPR052524">
    <property type="entry name" value="MFS_Cyanate_Porter"/>
</dbReference>
<gene>
    <name evidence="2" type="ORF">BpJC7_22440</name>
</gene>
<dbReference type="Proteomes" id="UP000391919">
    <property type="component" value="Unassembled WGS sequence"/>
</dbReference>
<reference evidence="2 3" key="1">
    <citation type="submission" date="2019-09" db="EMBL/GenBank/DDBJ databases">
        <title>Draft genome sequence of Bacillus sp. JC-7.</title>
        <authorList>
            <person name="Tanaka N."/>
            <person name="Shiwa Y."/>
            <person name="Fujita N."/>
            <person name="Tanasupawat S."/>
        </authorList>
    </citation>
    <scope>NUCLEOTIDE SEQUENCE [LARGE SCALE GENOMIC DNA]</scope>
    <source>
        <strain evidence="2 3">JC-7</strain>
    </source>
</reference>
<comment type="caution">
    <text evidence="2">The sequence shown here is derived from an EMBL/GenBank/DDBJ whole genome shotgun (WGS) entry which is preliminary data.</text>
</comment>
<keyword evidence="1" id="KW-1133">Transmembrane helix</keyword>
<protein>
    <recommendedName>
        <fullName evidence="4">Major facilitator superfamily (MFS) profile domain-containing protein</fullName>
    </recommendedName>
</protein>
<proteinExistence type="predicted"/>
<dbReference type="PANTHER" id="PTHR23523">
    <property type="match status" value="1"/>
</dbReference>
<feature type="transmembrane region" description="Helical" evidence="1">
    <location>
        <begin position="52"/>
        <end position="75"/>
    </location>
</feature>
<evidence type="ECO:0008006" key="4">
    <source>
        <dbReference type="Google" id="ProtNLM"/>
    </source>
</evidence>
<dbReference type="InterPro" id="IPR036259">
    <property type="entry name" value="MFS_trans_sf"/>
</dbReference>
<evidence type="ECO:0000313" key="3">
    <source>
        <dbReference type="Proteomes" id="UP000391919"/>
    </source>
</evidence>
<feature type="transmembrane region" description="Helical" evidence="1">
    <location>
        <begin position="117"/>
        <end position="138"/>
    </location>
</feature>